<evidence type="ECO:0000256" key="6">
    <source>
        <dbReference type="ARBA" id="ARBA00022670"/>
    </source>
</evidence>
<evidence type="ECO:0000256" key="4">
    <source>
        <dbReference type="ARBA" id="ARBA00012448"/>
    </source>
</evidence>
<evidence type="ECO:0000256" key="2">
    <source>
        <dbReference type="ARBA" id="ARBA00004752"/>
    </source>
</evidence>
<evidence type="ECO:0000256" key="13">
    <source>
        <dbReference type="RuleBase" id="RU004016"/>
    </source>
</evidence>
<dbReference type="GO" id="GO:0006508">
    <property type="term" value="P:proteolysis"/>
    <property type="evidence" value="ECO:0007669"/>
    <property type="project" value="UniProtKB-KW"/>
</dbReference>
<dbReference type="SMART" id="SM00936">
    <property type="entry name" value="PBP5_C"/>
    <property type="match status" value="1"/>
</dbReference>
<evidence type="ECO:0000256" key="14">
    <source>
        <dbReference type="SAM" id="SignalP"/>
    </source>
</evidence>
<reference evidence="16 17" key="1">
    <citation type="submission" date="2016-10" db="EMBL/GenBank/DDBJ databases">
        <authorList>
            <person name="de Groot N.N."/>
        </authorList>
    </citation>
    <scope>NUCLEOTIDE SEQUENCE [LARGE SCALE GENOMIC DNA]</scope>
    <source>
        <strain evidence="16 17">A-4</strain>
    </source>
</reference>
<keyword evidence="7 14" id="KW-0732">Signal</keyword>
<organism evidence="16 17">
    <name type="scientific">Streptococcus henryi</name>
    <dbReference type="NCBI Taxonomy" id="439219"/>
    <lineage>
        <taxon>Bacteria</taxon>
        <taxon>Bacillati</taxon>
        <taxon>Bacillota</taxon>
        <taxon>Bacilli</taxon>
        <taxon>Lactobacillales</taxon>
        <taxon>Streptococcaceae</taxon>
        <taxon>Streptococcus</taxon>
    </lineage>
</organism>
<evidence type="ECO:0000313" key="16">
    <source>
        <dbReference type="EMBL" id="SDB14892.1"/>
    </source>
</evidence>
<dbReference type="EMBL" id="FMXP01000008">
    <property type="protein sequence ID" value="SDB14892.1"/>
    <property type="molecule type" value="Genomic_DNA"/>
</dbReference>
<comment type="function">
    <text evidence="1">Removes C-terminal D-alanyl residues from sugar-peptide cell wall precursors.</text>
</comment>
<dbReference type="SUPFAM" id="SSF56601">
    <property type="entry name" value="beta-lactamase/transpeptidase-like"/>
    <property type="match status" value="1"/>
</dbReference>
<dbReference type="RefSeq" id="WP_074485600.1">
    <property type="nucleotide sequence ID" value="NZ_FMXP01000008.1"/>
</dbReference>
<name>A0A1G6B2W6_9STRE</name>
<evidence type="ECO:0000256" key="1">
    <source>
        <dbReference type="ARBA" id="ARBA00003217"/>
    </source>
</evidence>
<dbReference type="InterPro" id="IPR037167">
    <property type="entry name" value="Peptidase_S11_C_sf"/>
</dbReference>
<dbReference type="UniPathway" id="UPA00219"/>
<keyword evidence="10" id="KW-0573">Peptidoglycan synthesis</keyword>
<dbReference type="GO" id="GO:0009002">
    <property type="term" value="F:serine-type D-Ala-D-Ala carboxypeptidase activity"/>
    <property type="evidence" value="ECO:0007669"/>
    <property type="project" value="UniProtKB-EC"/>
</dbReference>
<dbReference type="Gene3D" id="2.60.410.10">
    <property type="entry name" value="D-Ala-D-Ala carboxypeptidase, C-terminal domain"/>
    <property type="match status" value="1"/>
</dbReference>
<protein>
    <recommendedName>
        <fullName evidence="4">serine-type D-Ala-D-Ala carboxypeptidase</fullName>
        <ecNumber evidence="4">3.4.16.4</ecNumber>
    </recommendedName>
</protein>
<dbReference type="InterPro" id="IPR018044">
    <property type="entry name" value="Peptidase_S11"/>
</dbReference>
<dbReference type="PANTHER" id="PTHR21581:SF11">
    <property type="entry name" value="D-ALANYL-D-ALANINE CARBOXYPEPTIDASE DACA"/>
    <property type="match status" value="1"/>
</dbReference>
<dbReference type="NCBIfam" id="NF038273">
    <property type="entry name" value="strep_PBP3"/>
    <property type="match status" value="1"/>
</dbReference>
<keyword evidence="17" id="KW-1185">Reference proteome</keyword>
<dbReference type="InterPro" id="IPR012907">
    <property type="entry name" value="Peptidase_S11_C"/>
</dbReference>
<dbReference type="InterPro" id="IPR015956">
    <property type="entry name" value="Peniciliin-bd_prot_C_sf"/>
</dbReference>
<evidence type="ECO:0000256" key="12">
    <source>
        <dbReference type="ARBA" id="ARBA00034000"/>
    </source>
</evidence>
<dbReference type="AlphaFoldDB" id="A0A1G6B2W6"/>
<keyword evidence="11" id="KW-0961">Cell wall biogenesis/degradation</keyword>
<dbReference type="Pfam" id="PF00768">
    <property type="entry name" value="Peptidase_S11"/>
    <property type="match status" value="1"/>
</dbReference>
<dbReference type="SUPFAM" id="SSF69189">
    <property type="entry name" value="Penicillin-binding protein associated domain"/>
    <property type="match status" value="1"/>
</dbReference>
<dbReference type="InterPro" id="IPR001967">
    <property type="entry name" value="Peptidase_S11_N"/>
</dbReference>
<keyword evidence="8" id="KW-0378">Hydrolase</keyword>
<sequence>MKKILSLLVIFLALMGGNALAETFEPAAQHAIVVESNSGKILYEKNAQKAVPVSSLTKLLTIYMVYKQIDSGKLTWETPVDISDYAYALTTDYSINNIPLDARRYTVKELVEVTLVQNANSSAIALAEHIGGSESKFVDMMRQQLSDWGISDATIVNASGLPNTYLGENRYPDSDENDKNKLSAYDLALIAYHLVNDFPDVLRLASTQSLSFEGYTLYNSNYMLENMFYYRPGVDGLLLGTSKVSGDSFVTTSTENKIPVISVTLRAKESSSNPYAVFEVTNSLLDYVQTNFKQKTLLKKGQSYKDSSIPVTDGKSDKVSSVAADDLKVVSKVSTDLKETIETVDTVKKLTAPVTAGQPVGVANFKDPDKVGNGYLAQEPSVQMVTKSDIQADFFLKIWWNHFVNYVNENL</sequence>
<gene>
    <name evidence="16" type="ORF">SAMN02910293_00760</name>
</gene>
<dbReference type="GO" id="GO:0071555">
    <property type="term" value="P:cell wall organization"/>
    <property type="evidence" value="ECO:0007669"/>
    <property type="project" value="UniProtKB-KW"/>
</dbReference>
<dbReference type="EC" id="3.4.16.4" evidence="4"/>
<proteinExistence type="inferred from homology"/>
<evidence type="ECO:0000256" key="11">
    <source>
        <dbReference type="ARBA" id="ARBA00023316"/>
    </source>
</evidence>
<evidence type="ECO:0000256" key="10">
    <source>
        <dbReference type="ARBA" id="ARBA00022984"/>
    </source>
</evidence>
<dbReference type="Pfam" id="PF07943">
    <property type="entry name" value="PBP5_C"/>
    <property type="match status" value="1"/>
</dbReference>
<evidence type="ECO:0000256" key="3">
    <source>
        <dbReference type="ARBA" id="ARBA00007164"/>
    </source>
</evidence>
<dbReference type="STRING" id="439219.SAMN02910293_00760"/>
<comment type="pathway">
    <text evidence="2">Cell wall biogenesis; peptidoglycan biosynthesis.</text>
</comment>
<evidence type="ECO:0000256" key="7">
    <source>
        <dbReference type="ARBA" id="ARBA00022729"/>
    </source>
</evidence>
<dbReference type="Gene3D" id="3.40.710.10">
    <property type="entry name" value="DD-peptidase/beta-lactamase superfamily"/>
    <property type="match status" value="1"/>
</dbReference>
<dbReference type="PRINTS" id="PR00725">
    <property type="entry name" value="DADACBPTASE1"/>
</dbReference>
<evidence type="ECO:0000256" key="5">
    <source>
        <dbReference type="ARBA" id="ARBA00022645"/>
    </source>
</evidence>
<dbReference type="PANTHER" id="PTHR21581">
    <property type="entry name" value="D-ALANYL-D-ALANINE CARBOXYPEPTIDASE"/>
    <property type="match status" value="1"/>
</dbReference>
<feature type="signal peptide" evidence="14">
    <location>
        <begin position="1"/>
        <end position="21"/>
    </location>
</feature>
<dbReference type="GO" id="GO:0009252">
    <property type="term" value="P:peptidoglycan biosynthetic process"/>
    <property type="evidence" value="ECO:0007669"/>
    <property type="project" value="UniProtKB-UniPathway"/>
</dbReference>
<feature type="chain" id="PRO_5010288703" description="serine-type D-Ala-D-Ala carboxypeptidase" evidence="14">
    <location>
        <begin position="22"/>
        <end position="411"/>
    </location>
</feature>
<keyword evidence="9" id="KW-0133">Cell shape</keyword>
<evidence type="ECO:0000259" key="15">
    <source>
        <dbReference type="SMART" id="SM00936"/>
    </source>
</evidence>
<dbReference type="Proteomes" id="UP000182508">
    <property type="component" value="Unassembled WGS sequence"/>
</dbReference>
<feature type="domain" description="Peptidase S11 D-Ala-D-Ala carboxypeptidase A C-terminal" evidence="15">
    <location>
        <begin position="292"/>
        <end position="392"/>
    </location>
</feature>
<evidence type="ECO:0000256" key="9">
    <source>
        <dbReference type="ARBA" id="ARBA00022960"/>
    </source>
</evidence>
<dbReference type="InterPro" id="IPR012338">
    <property type="entry name" value="Beta-lactam/transpept-like"/>
</dbReference>
<accession>A0A1G6B2W6</accession>
<dbReference type="eggNOG" id="COG1686">
    <property type="taxonomic scope" value="Bacteria"/>
</dbReference>
<dbReference type="GO" id="GO:0008360">
    <property type="term" value="P:regulation of cell shape"/>
    <property type="evidence" value="ECO:0007669"/>
    <property type="project" value="UniProtKB-KW"/>
</dbReference>
<keyword evidence="5 16" id="KW-0121">Carboxypeptidase</keyword>
<comment type="catalytic activity">
    <reaction evidence="12">
        <text>Preferential cleavage: (Ac)2-L-Lys-D-Ala-|-D-Ala. Also transpeptidation of peptidyl-alanyl moieties that are N-acyl substituents of D-alanine.</text>
        <dbReference type="EC" id="3.4.16.4"/>
    </reaction>
</comment>
<evidence type="ECO:0000313" key="17">
    <source>
        <dbReference type="Proteomes" id="UP000182508"/>
    </source>
</evidence>
<evidence type="ECO:0000256" key="8">
    <source>
        <dbReference type="ARBA" id="ARBA00022801"/>
    </source>
</evidence>
<keyword evidence="6" id="KW-0645">Protease</keyword>
<comment type="similarity">
    <text evidence="3 13">Belongs to the peptidase S11 family.</text>
</comment>